<evidence type="ECO:0000259" key="1">
    <source>
        <dbReference type="PROSITE" id="PS51186"/>
    </source>
</evidence>
<dbReference type="EMBL" id="JAEDAO010000001">
    <property type="protein sequence ID" value="MBK0392478.1"/>
    <property type="molecule type" value="Genomic_DNA"/>
</dbReference>
<dbReference type="Proteomes" id="UP000617041">
    <property type="component" value="Unassembled WGS sequence"/>
</dbReference>
<organism evidence="2 3">
    <name type="scientific">Ramlibacter algicola</name>
    <dbReference type="NCBI Taxonomy" id="2795217"/>
    <lineage>
        <taxon>Bacteria</taxon>
        <taxon>Pseudomonadati</taxon>
        <taxon>Pseudomonadota</taxon>
        <taxon>Betaproteobacteria</taxon>
        <taxon>Burkholderiales</taxon>
        <taxon>Comamonadaceae</taxon>
        <taxon>Ramlibacter</taxon>
    </lineage>
</organism>
<dbReference type="AlphaFoldDB" id="A0A934Q0H7"/>
<evidence type="ECO:0000313" key="3">
    <source>
        <dbReference type="Proteomes" id="UP000617041"/>
    </source>
</evidence>
<comment type="caution">
    <text evidence="2">The sequence shown here is derived from an EMBL/GenBank/DDBJ whole genome shotgun (WGS) entry which is preliminary data.</text>
</comment>
<feature type="domain" description="N-acetyltransferase" evidence="1">
    <location>
        <begin position="12"/>
        <end position="169"/>
    </location>
</feature>
<accession>A0A934Q0H7</accession>
<reference evidence="2" key="1">
    <citation type="submission" date="2020-12" db="EMBL/GenBank/DDBJ databases">
        <title>Ramlibacter sp. nov., isolated from a freshwater alga, Cryptomonas.</title>
        <authorList>
            <person name="Kim H.M."/>
            <person name="Jeon C.O."/>
        </authorList>
    </citation>
    <scope>NUCLEOTIDE SEQUENCE</scope>
    <source>
        <strain evidence="2">CrO1</strain>
    </source>
</reference>
<name>A0A934Q0H7_9BURK</name>
<dbReference type="PROSITE" id="PS51186">
    <property type="entry name" value="GNAT"/>
    <property type="match status" value="1"/>
</dbReference>
<keyword evidence="3" id="KW-1185">Reference proteome</keyword>
<dbReference type="InterPro" id="IPR051531">
    <property type="entry name" value="N-acetyltransferase"/>
</dbReference>
<evidence type="ECO:0000313" key="2">
    <source>
        <dbReference type="EMBL" id="MBK0392478.1"/>
    </source>
</evidence>
<dbReference type="GO" id="GO:0016747">
    <property type="term" value="F:acyltransferase activity, transferring groups other than amino-acyl groups"/>
    <property type="evidence" value="ECO:0007669"/>
    <property type="project" value="InterPro"/>
</dbReference>
<dbReference type="Gene3D" id="3.40.630.30">
    <property type="match status" value="1"/>
</dbReference>
<proteinExistence type="predicted"/>
<dbReference type="SUPFAM" id="SSF55729">
    <property type="entry name" value="Acyl-CoA N-acyltransferases (Nat)"/>
    <property type="match status" value="1"/>
</dbReference>
<protein>
    <submittedName>
        <fullName evidence="2">GNAT family N-acetyltransferase</fullName>
    </submittedName>
</protein>
<dbReference type="Pfam" id="PF13302">
    <property type="entry name" value="Acetyltransf_3"/>
    <property type="match status" value="1"/>
</dbReference>
<dbReference type="InterPro" id="IPR000182">
    <property type="entry name" value="GNAT_dom"/>
</dbReference>
<dbReference type="InterPro" id="IPR016181">
    <property type="entry name" value="Acyl_CoA_acyltransferase"/>
</dbReference>
<dbReference type="RefSeq" id="WP_200787409.1">
    <property type="nucleotide sequence ID" value="NZ_JAEDAO010000001.1"/>
</dbReference>
<gene>
    <name evidence="2" type="ORF">I8E28_07730</name>
</gene>
<dbReference type="PANTHER" id="PTHR43792">
    <property type="entry name" value="GNAT FAMILY, PUTATIVE (AFU_ORTHOLOGUE AFUA_3G00765)-RELATED-RELATED"/>
    <property type="match status" value="1"/>
</dbReference>
<sequence>MTPRPTLQTERLLLRPFVPADAADVQRLAGDVRIARGTAAVPHPYPDGAAEQWIASHESLAEAGRELVVAVTLRTSGELVGAASLLAISAVHARAELGYWIGTPYWSQGYATEAARALVDWGTRDLGLTRIVARCLAWNTASAAVLRKVGLEDEGRLVQHEIREGVPVDSLLFGLVLPGRA</sequence>